<feature type="transmembrane region" description="Helical" evidence="1">
    <location>
        <begin position="80"/>
        <end position="99"/>
    </location>
</feature>
<feature type="transmembrane region" description="Helical" evidence="1">
    <location>
        <begin position="105"/>
        <end position="127"/>
    </location>
</feature>
<keyword evidence="1" id="KW-0472">Membrane</keyword>
<keyword evidence="1" id="KW-1133">Transmembrane helix</keyword>
<evidence type="ECO:0000313" key="3">
    <source>
        <dbReference type="EMBL" id="CAB4987503.1"/>
    </source>
</evidence>
<keyword evidence="1" id="KW-0812">Transmembrane</keyword>
<evidence type="ECO:0000313" key="2">
    <source>
        <dbReference type="EMBL" id="CAB4759833.1"/>
    </source>
</evidence>
<protein>
    <submittedName>
        <fullName evidence="2">Unannotated protein</fullName>
    </submittedName>
</protein>
<gene>
    <name evidence="2" type="ORF">UFOPK2810_01286</name>
    <name evidence="3" type="ORF">UFOPK3957_00819</name>
</gene>
<evidence type="ECO:0000256" key="1">
    <source>
        <dbReference type="SAM" id="Phobius"/>
    </source>
</evidence>
<feature type="transmembrane region" description="Helical" evidence="1">
    <location>
        <begin position="49"/>
        <end position="68"/>
    </location>
</feature>
<organism evidence="2">
    <name type="scientific">freshwater metagenome</name>
    <dbReference type="NCBI Taxonomy" id="449393"/>
    <lineage>
        <taxon>unclassified sequences</taxon>
        <taxon>metagenomes</taxon>
        <taxon>ecological metagenomes</taxon>
    </lineage>
</organism>
<dbReference type="EMBL" id="CAFBOM010000122">
    <property type="protein sequence ID" value="CAB4987503.1"/>
    <property type="molecule type" value="Genomic_DNA"/>
</dbReference>
<reference evidence="2" key="1">
    <citation type="submission" date="2020-05" db="EMBL/GenBank/DDBJ databases">
        <authorList>
            <person name="Chiriac C."/>
            <person name="Salcher M."/>
            <person name="Ghai R."/>
            <person name="Kavagutti S V."/>
        </authorList>
    </citation>
    <scope>NUCLEOTIDE SEQUENCE</scope>
</reference>
<proteinExistence type="predicted"/>
<sequence length="144" mass="15658">MESTWIMRTIRGLLALGSLVFALSAVALLVMPSAFATLLGLTPTSDLDWALRMMGAVLVALAGQMWLVRHTPDPSTRGAAAVMVLGGGLMTIMTVWLPGEWSTLRWAYLGFGLGFCLLYLILLLIGLRDATGHAYAEEEDDDWE</sequence>
<feature type="transmembrane region" description="Helical" evidence="1">
    <location>
        <begin position="12"/>
        <end position="37"/>
    </location>
</feature>
<dbReference type="EMBL" id="CAEZYZ010000234">
    <property type="protein sequence ID" value="CAB4759833.1"/>
    <property type="molecule type" value="Genomic_DNA"/>
</dbReference>
<dbReference type="AlphaFoldDB" id="A0A6J6UMA8"/>
<name>A0A6J6UMA8_9ZZZZ</name>
<accession>A0A6J6UMA8</accession>